<comment type="caution">
    <text evidence="1">The sequence shown here is derived from an EMBL/GenBank/DDBJ whole genome shotgun (WGS) entry which is preliminary data.</text>
</comment>
<evidence type="ECO:0000313" key="2">
    <source>
        <dbReference type="Proteomes" id="UP001060085"/>
    </source>
</evidence>
<reference evidence="2" key="1">
    <citation type="journal article" date="2023" name="Nat. Plants">
        <title>Single-cell RNA sequencing provides a high-resolution roadmap for understanding the multicellular compartmentation of specialized metabolism.</title>
        <authorList>
            <person name="Sun S."/>
            <person name="Shen X."/>
            <person name="Li Y."/>
            <person name="Li Y."/>
            <person name="Wang S."/>
            <person name="Li R."/>
            <person name="Zhang H."/>
            <person name="Shen G."/>
            <person name="Guo B."/>
            <person name="Wei J."/>
            <person name="Xu J."/>
            <person name="St-Pierre B."/>
            <person name="Chen S."/>
            <person name="Sun C."/>
        </authorList>
    </citation>
    <scope>NUCLEOTIDE SEQUENCE [LARGE SCALE GENOMIC DNA]</scope>
</reference>
<accession>A0ACC0BBV6</accession>
<dbReference type="EMBL" id="CM044703">
    <property type="protein sequence ID" value="KAI5670126.1"/>
    <property type="molecule type" value="Genomic_DNA"/>
</dbReference>
<gene>
    <name evidence="1" type="ORF">M9H77_10490</name>
</gene>
<protein>
    <submittedName>
        <fullName evidence="1">Uncharacterized protein</fullName>
    </submittedName>
</protein>
<proteinExistence type="predicted"/>
<name>A0ACC0BBV6_CATRO</name>
<sequence length="137" mass="14716">MAAAMMKSTTTAMAASVNFRAMLALFFLAMFLQTQMTKSQSDQSCMSAMTNVNSCAPYVLPGAANDVPSQECCAALRAVDQGCLCSTIQIAARLPSKCSLPPLACANVWEFQPLQYGEWFLVCTSVWPPVCRAAESP</sequence>
<organism evidence="1 2">
    <name type="scientific">Catharanthus roseus</name>
    <name type="common">Madagascar periwinkle</name>
    <name type="synonym">Vinca rosea</name>
    <dbReference type="NCBI Taxonomy" id="4058"/>
    <lineage>
        <taxon>Eukaryota</taxon>
        <taxon>Viridiplantae</taxon>
        <taxon>Streptophyta</taxon>
        <taxon>Embryophyta</taxon>
        <taxon>Tracheophyta</taxon>
        <taxon>Spermatophyta</taxon>
        <taxon>Magnoliopsida</taxon>
        <taxon>eudicotyledons</taxon>
        <taxon>Gunneridae</taxon>
        <taxon>Pentapetalae</taxon>
        <taxon>asterids</taxon>
        <taxon>lamiids</taxon>
        <taxon>Gentianales</taxon>
        <taxon>Apocynaceae</taxon>
        <taxon>Rauvolfioideae</taxon>
        <taxon>Vinceae</taxon>
        <taxon>Catharanthinae</taxon>
        <taxon>Catharanthus</taxon>
    </lineage>
</organism>
<keyword evidence="2" id="KW-1185">Reference proteome</keyword>
<evidence type="ECO:0000313" key="1">
    <source>
        <dbReference type="EMBL" id="KAI5670126.1"/>
    </source>
</evidence>
<dbReference type="Proteomes" id="UP001060085">
    <property type="component" value="Linkage Group LG03"/>
</dbReference>